<name>A0A482W0J2_ASBVE</name>
<dbReference type="SUPFAM" id="SSF55729">
    <property type="entry name" value="Acyl-CoA N-acyltransferases (Nat)"/>
    <property type="match status" value="3"/>
</dbReference>
<dbReference type="InterPro" id="IPR016181">
    <property type="entry name" value="Acyl_CoA_acyltransferase"/>
</dbReference>
<sequence>MDKKTWVVERDASIQIQQLTSEYLEDAIAMMENSFLRYENVCRALGVDKDPKAIAELDELMRATAKDGVTVIAVDKTKNKVIAAAFNKIQVRDAGGETPYFEIFAKTCQQRSSQAVVKFMLDIDNLCDLFDHCQVDCLLEIMFLGTLPEYRGKGIAKRLCEVSIEIAKNLLDGVNVKRSVDGRELGLEPVPKIVSAIFTSFITQRIGRQLDFQIAAERSYELFEFEGKTFASSIRYQLLTKKYLDDACGVLKATLFTSGNLCKAVGVPNDPEAAAELDQLPRRTAKDGVTVIAVEGSKDKVVGVAFNKILQPGGKFYDDLAKSFRNFRALQIIDLLHNENICNLFEHCQVDCLMEIMLLGTLPEYRKRGIAKKMCEISVEVAQKLLDGVNVKQSIDGEELPLEPVPKMVTATFGSFISQRIGRQLGSIHYQLLTAKYLDAACEVIKSTLFAPGNPFNPETLAELDQLPRTAAEDGVSIIAIDKNKDKVVGVAFNKLFTPGHTFYEDFKKSFNNPRSLRVVDFIVACESMCNLFERCQADCLMEIFLLGTLPEYRKQGIAKKLCKMSITVAQKLLDGVNVKRSLEGEELPLEPTPEAVTAIFNSFSRGIGRKLGFEIAAE</sequence>
<dbReference type="OrthoDB" id="8191594at2759"/>
<dbReference type="Gene3D" id="3.40.630.30">
    <property type="match status" value="3"/>
</dbReference>
<dbReference type="STRING" id="1661398.A0A482W0J2"/>
<reference evidence="1 2" key="1">
    <citation type="submission" date="2017-03" db="EMBL/GenBank/DDBJ databases">
        <title>Genome of the blue death feigning beetle - Asbolus verrucosus.</title>
        <authorList>
            <person name="Rider S.D."/>
        </authorList>
    </citation>
    <scope>NUCLEOTIDE SEQUENCE [LARGE SCALE GENOMIC DNA]</scope>
    <source>
        <strain evidence="1">Butters</strain>
        <tissue evidence="1">Head and leg muscle</tissue>
    </source>
</reference>
<dbReference type="EMBL" id="QDEB01042671">
    <property type="protein sequence ID" value="RZC38515.1"/>
    <property type="molecule type" value="Genomic_DNA"/>
</dbReference>
<evidence type="ECO:0000313" key="1">
    <source>
        <dbReference type="EMBL" id="RZC38515.1"/>
    </source>
</evidence>
<dbReference type="PANTHER" id="PTHR20905:SF28">
    <property type="entry name" value="GH28833P-RELATED"/>
    <property type="match status" value="1"/>
</dbReference>
<dbReference type="AlphaFoldDB" id="A0A482W0J2"/>
<accession>A0A482W0J2</accession>
<dbReference type="CDD" id="cd04301">
    <property type="entry name" value="NAT_SF"/>
    <property type="match status" value="3"/>
</dbReference>
<feature type="non-terminal residue" evidence="1">
    <location>
        <position position="619"/>
    </location>
</feature>
<organism evidence="1 2">
    <name type="scientific">Asbolus verrucosus</name>
    <name type="common">Desert ironclad beetle</name>
    <dbReference type="NCBI Taxonomy" id="1661398"/>
    <lineage>
        <taxon>Eukaryota</taxon>
        <taxon>Metazoa</taxon>
        <taxon>Ecdysozoa</taxon>
        <taxon>Arthropoda</taxon>
        <taxon>Hexapoda</taxon>
        <taxon>Insecta</taxon>
        <taxon>Pterygota</taxon>
        <taxon>Neoptera</taxon>
        <taxon>Endopterygota</taxon>
        <taxon>Coleoptera</taxon>
        <taxon>Polyphaga</taxon>
        <taxon>Cucujiformia</taxon>
        <taxon>Tenebrionidae</taxon>
        <taxon>Pimeliinae</taxon>
        <taxon>Asbolus</taxon>
    </lineage>
</organism>
<evidence type="ECO:0000313" key="2">
    <source>
        <dbReference type="Proteomes" id="UP000292052"/>
    </source>
</evidence>
<keyword evidence="2" id="KW-1185">Reference proteome</keyword>
<dbReference type="Proteomes" id="UP000292052">
    <property type="component" value="Unassembled WGS sequence"/>
</dbReference>
<comment type="caution">
    <text evidence="1">The sequence shown here is derived from an EMBL/GenBank/DDBJ whole genome shotgun (WGS) entry which is preliminary data.</text>
</comment>
<protein>
    <recommendedName>
        <fullName evidence="3">N-acetyltransferase domain-containing protein</fullName>
    </recommendedName>
</protein>
<dbReference type="PANTHER" id="PTHR20905">
    <property type="entry name" value="N-ACETYLTRANSFERASE-RELATED"/>
    <property type="match status" value="1"/>
</dbReference>
<evidence type="ECO:0008006" key="3">
    <source>
        <dbReference type="Google" id="ProtNLM"/>
    </source>
</evidence>
<dbReference type="GO" id="GO:0008080">
    <property type="term" value="F:N-acetyltransferase activity"/>
    <property type="evidence" value="ECO:0007669"/>
    <property type="project" value="TreeGrafter"/>
</dbReference>
<proteinExistence type="predicted"/>
<gene>
    <name evidence="1" type="ORF">BDFB_005282</name>
</gene>